<organism evidence="2 3">
    <name type="scientific">Sphingomonas jejuensis</name>
    <dbReference type="NCBI Taxonomy" id="904715"/>
    <lineage>
        <taxon>Bacteria</taxon>
        <taxon>Pseudomonadati</taxon>
        <taxon>Pseudomonadota</taxon>
        <taxon>Alphaproteobacteria</taxon>
        <taxon>Sphingomonadales</taxon>
        <taxon>Sphingomonadaceae</taxon>
        <taxon>Sphingomonas</taxon>
    </lineage>
</organism>
<feature type="compositionally biased region" description="Basic and acidic residues" evidence="1">
    <location>
        <begin position="1"/>
        <end position="15"/>
    </location>
</feature>
<dbReference type="Gene3D" id="1.10.606.10">
    <property type="entry name" value="Vanadium-containing Chloroperoxidase, domain 2"/>
    <property type="match status" value="1"/>
</dbReference>
<feature type="region of interest" description="Disordered" evidence="1">
    <location>
        <begin position="1"/>
        <end position="22"/>
    </location>
</feature>
<evidence type="ECO:0000313" key="2">
    <source>
        <dbReference type="EMBL" id="NJC32766.1"/>
    </source>
</evidence>
<evidence type="ECO:0000313" key="3">
    <source>
        <dbReference type="Proteomes" id="UP000734218"/>
    </source>
</evidence>
<dbReference type="EMBL" id="JAATJE010000001">
    <property type="protein sequence ID" value="NJC32766.1"/>
    <property type="molecule type" value="Genomic_DNA"/>
</dbReference>
<dbReference type="RefSeq" id="WP_167952194.1">
    <property type="nucleotide sequence ID" value="NZ_JAATJE010000001.1"/>
</dbReference>
<reference evidence="2 3" key="1">
    <citation type="submission" date="2020-03" db="EMBL/GenBank/DDBJ databases">
        <title>Genomic Encyclopedia of Type Strains, Phase IV (KMG-IV): sequencing the most valuable type-strain genomes for metagenomic binning, comparative biology and taxonomic classification.</title>
        <authorList>
            <person name="Goeker M."/>
        </authorList>
    </citation>
    <scope>NUCLEOTIDE SEQUENCE [LARGE SCALE GENOMIC DNA]</scope>
    <source>
        <strain evidence="2 3">DSM 27651</strain>
    </source>
</reference>
<protein>
    <recommendedName>
        <fullName evidence="4">PAP2 superfamily protein</fullName>
    </recommendedName>
</protein>
<dbReference type="InterPro" id="IPR036938">
    <property type="entry name" value="PAP2/HPO_sf"/>
</dbReference>
<evidence type="ECO:0008006" key="4">
    <source>
        <dbReference type="Google" id="ProtNLM"/>
    </source>
</evidence>
<dbReference type="SUPFAM" id="SSF48317">
    <property type="entry name" value="Acid phosphatase/Vanadium-dependent haloperoxidase"/>
    <property type="match status" value="1"/>
</dbReference>
<gene>
    <name evidence="2" type="ORF">GGR88_000240</name>
</gene>
<name>A0ABX0XJ49_9SPHN</name>
<dbReference type="Proteomes" id="UP000734218">
    <property type="component" value="Unassembled WGS sequence"/>
</dbReference>
<sequence>MRRPRQDVEVRRGSELDGISIDPNGSVRQHVPVTFPNYARPVWENSVSRIYLGVHWRFDGIPRVASENVGGVPLGLAIGEEAHAFFNAAPSLGGSV</sequence>
<evidence type="ECO:0000256" key="1">
    <source>
        <dbReference type="SAM" id="MobiDB-lite"/>
    </source>
</evidence>
<keyword evidence="3" id="KW-1185">Reference proteome</keyword>
<comment type="caution">
    <text evidence="2">The sequence shown here is derived from an EMBL/GenBank/DDBJ whole genome shotgun (WGS) entry which is preliminary data.</text>
</comment>
<dbReference type="InterPro" id="IPR016119">
    <property type="entry name" value="Br/Cl_peroxidase_C"/>
</dbReference>
<proteinExistence type="predicted"/>
<accession>A0ABX0XJ49</accession>